<evidence type="ECO:0000256" key="5">
    <source>
        <dbReference type="ARBA" id="ARBA00023242"/>
    </source>
</evidence>
<dbReference type="PANTHER" id="PTHR18034">
    <property type="entry name" value="CELL CYCLE CONTROL PROTEIN CWF22-RELATED"/>
    <property type="match status" value="1"/>
</dbReference>
<feature type="compositionally biased region" description="Basic and acidic residues" evidence="6">
    <location>
        <begin position="1465"/>
        <end position="1510"/>
    </location>
</feature>
<feature type="region of interest" description="Disordered" evidence="6">
    <location>
        <begin position="1343"/>
        <end position="1600"/>
    </location>
</feature>
<feature type="compositionally biased region" description="Low complexity" evidence="6">
    <location>
        <begin position="1181"/>
        <end position="1203"/>
    </location>
</feature>
<feature type="region of interest" description="Disordered" evidence="6">
    <location>
        <begin position="1181"/>
        <end position="1327"/>
    </location>
</feature>
<evidence type="ECO:0000256" key="3">
    <source>
        <dbReference type="ARBA" id="ARBA00022664"/>
    </source>
</evidence>
<dbReference type="FunFam" id="1.25.40.180:FF:000004">
    <property type="entry name" value="pre-mRNA-splicing factor CWC22 homolog"/>
    <property type="match status" value="1"/>
</dbReference>
<keyword evidence="9" id="KW-1185">Reference proteome</keyword>
<evidence type="ECO:0000256" key="2">
    <source>
        <dbReference type="ARBA" id="ARBA00006856"/>
    </source>
</evidence>
<keyword evidence="5" id="KW-0539">Nucleus</keyword>
<feature type="compositionally biased region" description="Basic residues" evidence="6">
    <location>
        <begin position="1231"/>
        <end position="1246"/>
    </location>
</feature>
<feature type="compositionally biased region" description="Basic and acidic residues" evidence="6">
    <location>
        <begin position="467"/>
        <end position="476"/>
    </location>
</feature>
<feature type="region of interest" description="Disordered" evidence="6">
    <location>
        <begin position="932"/>
        <end position="966"/>
    </location>
</feature>
<feature type="compositionally biased region" description="Acidic residues" evidence="6">
    <location>
        <begin position="346"/>
        <end position="355"/>
    </location>
</feature>
<dbReference type="SMART" id="SM00543">
    <property type="entry name" value="MIF4G"/>
    <property type="match status" value="1"/>
</dbReference>
<evidence type="ECO:0000313" key="9">
    <source>
        <dbReference type="Proteomes" id="UP001283361"/>
    </source>
</evidence>
<dbReference type="Pfam" id="PF02854">
    <property type="entry name" value="MIF4G"/>
    <property type="match status" value="1"/>
</dbReference>
<comment type="similarity">
    <text evidence="2">Belongs to the CWC22 family.</text>
</comment>
<dbReference type="SMART" id="SM00544">
    <property type="entry name" value="MA3"/>
    <property type="match status" value="1"/>
</dbReference>
<feature type="compositionally biased region" description="Acidic residues" evidence="6">
    <location>
        <begin position="1204"/>
        <end position="1226"/>
    </location>
</feature>
<dbReference type="InterPro" id="IPR016024">
    <property type="entry name" value="ARM-type_fold"/>
</dbReference>
<proteinExistence type="inferred from homology"/>
<comment type="caution">
    <text evidence="8">The sequence shown here is derived from an EMBL/GenBank/DDBJ whole genome shotgun (WGS) entry which is preliminary data.</text>
</comment>
<dbReference type="Pfam" id="PF02847">
    <property type="entry name" value="MA3"/>
    <property type="match status" value="1"/>
</dbReference>
<accession>A0AAE0ZDF1</accession>
<feature type="compositionally biased region" description="Acidic residues" evidence="6">
    <location>
        <begin position="932"/>
        <end position="942"/>
    </location>
</feature>
<reference evidence="8" key="1">
    <citation type="journal article" date="2023" name="G3 (Bethesda)">
        <title>A reference genome for the long-term kleptoplast-retaining sea slug Elysia crispata morphotype clarki.</title>
        <authorList>
            <person name="Eastman K.E."/>
            <person name="Pendleton A.L."/>
            <person name="Shaikh M.A."/>
            <person name="Suttiyut T."/>
            <person name="Ogas R."/>
            <person name="Tomko P."/>
            <person name="Gavelis G."/>
            <person name="Widhalm J.R."/>
            <person name="Wisecaver J.H."/>
        </authorList>
    </citation>
    <scope>NUCLEOTIDE SEQUENCE</scope>
    <source>
        <strain evidence="8">ECLA1</strain>
    </source>
</reference>
<evidence type="ECO:0000256" key="6">
    <source>
        <dbReference type="SAM" id="MobiDB-lite"/>
    </source>
</evidence>
<feature type="region of interest" description="Disordered" evidence="6">
    <location>
        <begin position="331"/>
        <end position="654"/>
    </location>
</feature>
<dbReference type="EMBL" id="JAWDGP010004149">
    <property type="protein sequence ID" value="KAK3767408.1"/>
    <property type="molecule type" value="Genomic_DNA"/>
</dbReference>
<feature type="compositionally biased region" description="Basic and acidic residues" evidence="6">
    <location>
        <begin position="1387"/>
        <end position="1454"/>
    </location>
</feature>
<feature type="domain" description="MI" evidence="7">
    <location>
        <begin position="977"/>
        <end position="1093"/>
    </location>
</feature>
<dbReference type="InterPro" id="IPR003890">
    <property type="entry name" value="MIF4G-like_typ-3"/>
</dbReference>
<dbReference type="Proteomes" id="UP001283361">
    <property type="component" value="Unassembled WGS sequence"/>
</dbReference>
<dbReference type="GO" id="GO:0016607">
    <property type="term" value="C:nuclear speck"/>
    <property type="evidence" value="ECO:0007669"/>
    <property type="project" value="UniProtKB-SubCell"/>
</dbReference>
<gene>
    <name evidence="8" type="ORF">RRG08_032085</name>
</gene>
<dbReference type="SUPFAM" id="SSF48371">
    <property type="entry name" value="ARM repeat"/>
    <property type="match status" value="1"/>
</dbReference>
<evidence type="ECO:0000259" key="7">
    <source>
        <dbReference type="PROSITE" id="PS51366"/>
    </source>
</evidence>
<organism evidence="8 9">
    <name type="scientific">Elysia crispata</name>
    <name type="common">lettuce slug</name>
    <dbReference type="NCBI Taxonomy" id="231223"/>
    <lineage>
        <taxon>Eukaryota</taxon>
        <taxon>Metazoa</taxon>
        <taxon>Spiralia</taxon>
        <taxon>Lophotrochozoa</taxon>
        <taxon>Mollusca</taxon>
        <taxon>Gastropoda</taxon>
        <taxon>Heterobranchia</taxon>
        <taxon>Euthyneura</taxon>
        <taxon>Panpulmonata</taxon>
        <taxon>Sacoglossa</taxon>
        <taxon>Placobranchoidea</taxon>
        <taxon>Plakobranchidae</taxon>
        <taxon>Elysia</taxon>
    </lineage>
</organism>
<feature type="compositionally biased region" description="Polar residues" evidence="6">
    <location>
        <begin position="622"/>
        <end position="636"/>
    </location>
</feature>
<feature type="compositionally biased region" description="Basic and acidic residues" evidence="6">
    <location>
        <begin position="1517"/>
        <end position="1531"/>
    </location>
</feature>
<dbReference type="InterPro" id="IPR003891">
    <property type="entry name" value="Initiation_fac_eIF4g_MI"/>
</dbReference>
<protein>
    <recommendedName>
        <fullName evidence="7">MI domain-containing protein</fullName>
    </recommendedName>
</protein>
<dbReference type="PANTHER" id="PTHR18034:SF3">
    <property type="entry name" value="PRE-MRNA-SPLICING FACTOR CWC22 HOMOLOG"/>
    <property type="match status" value="1"/>
</dbReference>
<feature type="compositionally biased region" description="Basic and acidic residues" evidence="6">
    <location>
        <begin position="436"/>
        <end position="458"/>
    </location>
</feature>
<evidence type="ECO:0000256" key="1">
    <source>
        <dbReference type="ARBA" id="ARBA00004324"/>
    </source>
</evidence>
<evidence type="ECO:0000313" key="8">
    <source>
        <dbReference type="EMBL" id="KAK3767408.1"/>
    </source>
</evidence>
<dbReference type="GO" id="GO:0003723">
    <property type="term" value="F:RNA binding"/>
    <property type="evidence" value="ECO:0007669"/>
    <property type="project" value="InterPro"/>
</dbReference>
<keyword evidence="4" id="KW-0508">mRNA splicing</keyword>
<dbReference type="PROSITE" id="PS51366">
    <property type="entry name" value="MI"/>
    <property type="match status" value="1"/>
</dbReference>
<feature type="compositionally biased region" description="Basic and acidic residues" evidence="6">
    <location>
        <begin position="554"/>
        <end position="565"/>
    </location>
</feature>
<feature type="compositionally biased region" description="Basic and acidic residues" evidence="6">
    <location>
        <begin position="1247"/>
        <end position="1311"/>
    </location>
</feature>
<feature type="compositionally biased region" description="Basic and acidic residues" evidence="6">
    <location>
        <begin position="486"/>
        <end position="546"/>
    </location>
</feature>
<dbReference type="Gene3D" id="1.25.40.180">
    <property type="match status" value="1"/>
</dbReference>
<feature type="compositionally biased region" description="Basic and acidic residues" evidence="6">
    <location>
        <begin position="406"/>
        <end position="426"/>
    </location>
</feature>
<name>A0AAE0ZDF1_9GAST</name>
<feature type="compositionally biased region" description="Low complexity" evidence="6">
    <location>
        <begin position="1532"/>
        <end position="1551"/>
    </location>
</feature>
<feature type="compositionally biased region" description="Basic and acidic residues" evidence="6">
    <location>
        <begin position="1343"/>
        <end position="1374"/>
    </location>
</feature>
<evidence type="ECO:0000256" key="4">
    <source>
        <dbReference type="ARBA" id="ARBA00023187"/>
    </source>
</evidence>
<dbReference type="GO" id="GO:0071013">
    <property type="term" value="C:catalytic step 2 spliceosome"/>
    <property type="evidence" value="ECO:0007669"/>
    <property type="project" value="TreeGrafter"/>
</dbReference>
<dbReference type="InterPro" id="IPR050781">
    <property type="entry name" value="CWC22_splicing_factor"/>
</dbReference>
<keyword evidence="3" id="KW-0507">mRNA processing</keyword>
<dbReference type="GO" id="GO:0000398">
    <property type="term" value="P:mRNA splicing, via spliceosome"/>
    <property type="evidence" value="ECO:0007669"/>
    <property type="project" value="TreeGrafter"/>
</dbReference>
<comment type="subcellular location">
    <subcellularLocation>
        <location evidence="1">Nucleus speckle</location>
    </subcellularLocation>
</comment>
<sequence length="1600" mass="180948">MADFDFNESRRARVDVARGAFADDIPLLDYTDDDTTGGGAETSFIDPPEDVWEAQNETPSWAVSCVPSGVSQEDLADAQHTKALVDRWQRERGKVQQNLEFASSTNGDLWLRWGKQWLLLTNKNKPGEFLAPSTLKRYHVDVARALGVYKSTGLSPQDSAVLNKTDQQVDEAASAIETVPLENLGQTIIKVEAAVQTAGNIFALPERAGVPPMTQREFLGICRALETIRGEHTNNIAKLTELDKHIALEERKLEEAPDETTKNIIAERLRNLQDERAARLEAASATREALRSQISRIRETLHRILHEDKTLAERIKTLFPVHSNCQNVRSTQLSVRQQIMPRSEDMSDISSEDEGQLQQKPVAEGKQGKPEPVKSPRTPAMSEEDSPHQRETQKVVGADESSPPTKVERSSRKVESSSPVKREVSSSRKVLMSRKGTRDQEESDEGRVEMTERERPILESESEEEDSVKSRVESKGRMGSSVSVVKPKESSKEQEESKDRRRRMEDTGRDDRISRRERDRSEDRRYDEQERSGRRREWMDPGKGRGDAGNVREYNGRRKEDKSKQSSDTQKSNLGKTQAPLSDTPAPPKKPVGDITTKAGGAYIPPAKLRMMQEQITDKTSSDTQKSNLGKTQAPLSDTPAPPKKPVGDITTKAGGAYIPPAKLRMMQEQITDKSSVAYQRMSWEALKKSITGLINKVNVSNIINIIKELFQENIVRGRGLLAHSVIQAQAASPTFTHVYAALVAIINTKFPQNGELILRRLILMFCRDYRRNDKAMCLSSTRFIAHLVNQQVAHEVLALEIFTLLLETPTDDSVEIAIGFLKECGQKLTKVSPSGINSIFEWLRIILHEGMLGLRVEYMVETMFAIRKDGFQDHQAVLSELDLVEEEEQFTHVLQVKDAVNGEEILNVFKEDNNFAESEEKYKALKKEILEEGSSDEESEEGSSGSESSESDEEAEERENAEKQKIIDQTETNLVALRRVIYLTIQSSLDHNECAHKLLKMDLKPGQEVELCNMILDCCAQLRTYEKFFGLLAERVCQINKKYIKPFQQIFVEQYETIHSLETNKLRKVAKFFAHMLHTDAISWGVLSVVKLTEEDMIPASRIFLKILFQELSEYLGLLKLNQRLKDSTLSPFFEGIMPRDNPKNTRFSINFFTTIGLGGLTDDLREHLKKVTKKIVQEEQNQAQAELAQKNQASPSSSSSSDDSDSSSDSDDESSSSDSSDSESDSVGRGKKKTALSVSKKKKPSEKSPIKKKVRKEDSWKKTSKERVHSGEAERKTGREDDHPSRDRVGKDKHGKDNKQPRSRGKERQTVNGRRTSSPEKGISIAARLLSMAQYGNIAHAAEESMPDSRKNGAKEVSRGEERFRDKSADKGGRRHRDISPEEQLEGRDRAKGRQRKDESEYRSGKRKEDNWKKNRDREEEEIDRRKQGDRDYHEKIRRERYDTRNQRDWGNIEKQNGSRPMGRREERDTREGYKNHEVGRGRIDKGRKDESNMRDNIEKGKPREQKGSRGKGSRGQDMEEKRHQRHDSSSSGSNSNSEDSDSSDGSSSRKPIKADGITNKYVSNGKAASSDRKRERTSPSPAKGKRPRKDCSSRSAS</sequence>